<protein>
    <submittedName>
        <fullName evidence="1">Uncharacterized protein</fullName>
    </submittedName>
</protein>
<proteinExistence type="predicted"/>
<evidence type="ECO:0000313" key="1">
    <source>
        <dbReference type="EMBL" id="SVD77092.1"/>
    </source>
</evidence>
<dbReference type="InterPro" id="IPR036291">
    <property type="entry name" value="NAD(P)-bd_dom_sf"/>
</dbReference>
<accession>A0A382Y150</accession>
<sequence>MAWAEASSNPKVTVLFDQPDHTKSLIIKTKKIMRRILVTGGAGYIGSVMVPEL</sequence>
<dbReference type="SUPFAM" id="SSF51735">
    <property type="entry name" value="NAD(P)-binding Rossmann-fold domains"/>
    <property type="match status" value="1"/>
</dbReference>
<gene>
    <name evidence="1" type="ORF">METZ01_LOCUS429946</name>
</gene>
<dbReference type="Gene3D" id="3.40.50.720">
    <property type="entry name" value="NAD(P)-binding Rossmann-like Domain"/>
    <property type="match status" value="1"/>
</dbReference>
<organism evidence="1">
    <name type="scientific">marine metagenome</name>
    <dbReference type="NCBI Taxonomy" id="408172"/>
    <lineage>
        <taxon>unclassified sequences</taxon>
        <taxon>metagenomes</taxon>
        <taxon>ecological metagenomes</taxon>
    </lineage>
</organism>
<reference evidence="1" key="1">
    <citation type="submission" date="2018-05" db="EMBL/GenBank/DDBJ databases">
        <authorList>
            <person name="Lanie J.A."/>
            <person name="Ng W.-L."/>
            <person name="Kazmierczak K.M."/>
            <person name="Andrzejewski T.M."/>
            <person name="Davidsen T.M."/>
            <person name="Wayne K.J."/>
            <person name="Tettelin H."/>
            <person name="Glass J.I."/>
            <person name="Rusch D."/>
            <person name="Podicherti R."/>
            <person name="Tsui H.-C.T."/>
            <person name="Winkler M.E."/>
        </authorList>
    </citation>
    <scope>NUCLEOTIDE SEQUENCE</scope>
</reference>
<dbReference type="AlphaFoldDB" id="A0A382Y150"/>
<feature type="non-terminal residue" evidence="1">
    <location>
        <position position="53"/>
    </location>
</feature>
<name>A0A382Y150_9ZZZZ</name>
<dbReference type="EMBL" id="UINC01172162">
    <property type="protein sequence ID" value="SVD77092.1"/>
    <property type="molecule type" value="Genomic_DNA"/>
</dbReference>